<feature type="transmembrane region" description="Helical" evidence="2">
    <location>
        <begin position="489"/>
        <end position="518"/>
    </location>
</feature>
<feature type="transmembrane region" description="Helical" evidence="2">
    <location>
        <begin position="40"/>
        <end position="57"/>
    </location>
</feature>
<feature type="transmembrane region" description="Helical" evidence="2">
    <location>
        <begin position="408"/>
        <end position="432"/>
    </location>
</feature>
<feature type="transmembrane region" description="Helical" evidence="2">
    <location>
        <begin position="558"/>
        <end position="582"/>
    </location>
</feature>
<dbReference type="AlphaFoldDB" id="A0A845MGC3"/>
<evidence type="ECO:0000313" key="4">
    <source>
        <dbReference type="EMBL" id="MZR22869.1"/>
    </source>
</evidence>
<keyword evidence="1" id="KW-1003">Cell membrane</keyword>
<gene>
    <name evidence="4" type="ORF">GQF03_11050</name>
</gene>
<keyword evidence="2" id="KW-1133">Transmembrane helix</keyword>
<protein>
    <submittedName>
        <fullName evidence="4">TRAP transporter fused permease subunit</fullName>
    </submittedName>
</protein>
<evidence type="ECO:0000256" key="1">
    <source>
        <dbReference type="RuleBase" id="RU369079"/>
    </source>
</evidence>
<keyword evidence="2" id="KW-0472">Membrane</keyword>
<evidence type="ECO:0000313" key="5">
    <source>
        <dbReference type="Proteomes" id="UP000445696"/>
    </source>
</evidence>
<feature type="transmembrane region" description="Helical" evidence="2">
    <location>
        <begin position="130"/>
        <end position="151"/>
    </location>
</feature>
<dbReference type="Pfam" id="PF06808">
    <property type="entry name" value="DctM"/>
    <property type="match status" value="1"/>
</dbReference>
<keyword evidence="1" id="KW-0813">Transport</keyword>
<dbReference type="NCBIfam" id="TIGR02123">
    <property type="entry name" value="TRAP_fused"/>
    <property type="match status" value="1"/>
</dbReference>
<dbReference type="Proteomes" id="UP000445696">
    <property type="component" value="Unassembled WGS sequence"/>
</dbReference>
<name>A0A845MGC3_9PROT</name>
<keyword evidence="2" id="KW-0812">Transmembrane</keyword>
<evidence type="ECO:0000259" key="3">
    <source>
        <dbReference type="Pfam" id="PF06808"/>
    </source>
</evidence>
<dbReference type="OrthoDB" id="9759894at2"/>
<dbReference type="PANTHER" id="PTHR43849:SF2">
    <property type="entry name" value="BLL3936 PROTEIN"/>
    <property type="match status" value="1"/>
</dbReference>
<evidence type="ECO:0000256" key="2">
    <source>
        <dbReference type="SAM" id="Phobius"/>
    </source>
</evidence>
<comment type="subcellular location">
    <subcellularLocation>
        <location evidence="1">Cell inner membrane</location>
        <topology evidence="1">Multi-pass membrane protein</topology>
    </subcellularLocation>
</comment>
<feature type="transmembrane region" description="Helical" evidence="2">
    <location>
        <begin position="602"/>
        <end position="626"/>
    </location>
</feature>
<sequence length="634" mass="67152">MDINFKSLVTWAVSLIGVALALQAIYVAIVGGWDITYGRSWILCGAVIIALLGNSLADRATGSRHPVLSKAPLWLLWTIDLILIAIFVYGTLKFIEIQILIEETIFEYDPKDIAIAFAAVIVLLEATRRLFGLPIVIIAALGILYCLYGQYLPGFLHHSGFTLNRSMQTIWYSFQGVFGLPMGVVLQVVLIFVVFGVILESTGASDALIRASVALTGKTRGGPAHSAVVASAVFGSMSGSVTANVVGTGSFTIPMIKRRGFSPAMAGGVEAAASTGGQIVPPVMGAAAFLMADLTGEAYTTICIAALIPALFYYGSLFASISIQAGADGIEPVPESERPPLNRKDLIACLMFIIPIATIVFVLVMGRSPALAGFWAIVAAVILGAFNKRNRENPAVIWETLKKAGRSCAWIIVAVGCIGVILGVLNLTGLGISFASVVAEFSEFSLLAALMTTALAALVLGMGMPTLPAYLIIILVLGPVMQRLGAELLATHMFVFYFGVLSAITPPVAIGAFAAAPIANAHPFTTAAIAVRLALVGFIIPFIFVYEPSLLLVGTFDPVSFLRVTICLSLAIWLINTALIGYERQLLGKPERLLRGLAGAGLLIQIPTLQIAFLVIGLSLITFGTIRSRRKLPG</sequence>
<feature type="domain" description="TRAP C4-dicarboxylate transport system permease DctM subunit" evidence="3">
    <location>
        <begin position="120"/>
        <end position="556"/>
    </location>
</feature>
<keyword evidence="5" id="KW-1185">Reference proteome</keyword>
<comment type="function">
    <text evidence="1">Part of the tripartite ATP-independent periplasmic (TRAP) transport system.</text>
</comment>
<dbReference type="InterPro" id="IPR011853">
    <property type="entry name" value="TRAP_DctM-Dct_fused"/>
</dbReference>
<dbReference type="GO" id="GO:0022857">
    <property type="term" value="F:transmembrane transporter activity"/>
    <property type="evidence" value="ECO:0007669"/>
    <property type="project" value="UniProtKB-UniRule"/>
</dbReference>
<feature type="transmembrane region" description="Helical" evidence="2">
    <location>
        <begin position="73"/>
        <end position="92"/>
    </location>
</feature>
<comment type="caution">
    <text evidence="4">The sequence shown here is derived from an EMBL/GenBank/DDBJ whole genome shotgun (WGS) entry which is preliminary data.</text>
</comment>
<dbReference type="EMBL" id="WTVA01000004">
    <property type="protein sequence ID" value="MZR22869.1"/>
    <property type="molecule type" value="Genomic_DNA"/>
</dbReference>
<feature type="transmembrane region" description="Helical" evidence="2">
    <location>
        <begin position="524"/>
        <end position="546"/>
    </location>
</feature>
<dbReference type="PANTHER" id="PTHR43849">
    <property type="entry name" value="BLL3936 PROTEIN"/>
    <property type="match status" value="1"/>
</dbReference>
<dbReference type="GO" id="GO:0005886">
    <property type="term" value="C:plasma membrane"/>
    <property type="evidence" value="ECO:0007669"/>
    <property type="project" value="UniProtKB-SubCell"/>
</dbReference>
<keyword evidence="1" id="KW-0997">Cell inner membrane</keyword>
<feature type="transmembrane region" description="Helical" evidence="2">
    <location>
        <begin position="444"/>
        <end position="477"/>
    </location>
</feature>
<feature type="transmembrane region" description="Helical" evidence="2">
    <location>
        <begin position="12"/>
        <end position="33"/>
    </location>
</feature>
<dbReference type="RefSeq" id="WP_161339326.1">
    <property type="nucleotide sequence ID" value="NZ_JBHSDG010000004.1"/>
</dbReference>
<reference evidence="4 5" key="1">
    <citation type="journal article" date="2014" name="Int. J. Syst. Evol. Microbiol.">
        <title>Sneathiella chungangensis sp. nov., isolated from a marine sand, and emended description of the genus Sneathiella.</title>
        <authorList>
            <person name="Siamphan C."/>
            <person name="Kim H."/>
            <person name="Lee J.S."/>
            <person name="Kim W."/>
        </authorList>
    </citation>
    <scope>NUCLEOTIDE SEQUENCE [LARGE SCALE GENOMIC DNA]</scope>
    <source>
        <strain evidence="4 5">KCTC 32476</strain>
    </source>
</reference>
<proteinExistence type="predicted"/>
<dbReference type="InterPro" id="IPR010656">
    <property type="entry name" value="DctM"/>
</dbReference>
<organism evidence="4 5">
    <name type="scientific">Sneathiella chungangensis</name>
    <dbReference type="NCBI Taxonomy" id="1418234"/>
    <lineage>
        <taxon>Bacteria</taxon>
        <taxon>Pseudomonadati</taxon>
        <taxon>Pseudomonadota</taxon>
        <taxon>Alphaproteobacteria</taxon>
        <taxon>Sneathiellales</taxon>
        <taxon>Sneathiellaceae</taxon>
        <taxon>Sneathiella</taxon>
    </lineage>
</organism>
<accession>A0A845MGC3</accession>
<feature type="transmembrane region" description="Helical" evidence="2">
    <location>
        <begin position="346"/>
        <end position="364"/>
    </location>
</feature>
<feature type="transmembrane region" description="Helical" evidence="2">
    <location>
        <begin position="171"/>
        <end position="199"/>
    </location>
</feature>
<feature type="transmembrane region" description="Helical" evidence="2">
    <location>
        <begin position="370"/>
        <end position="387"/>
    </location>
</feature>